<dbReference type="GO" id="GO:0140293">
    <property type="term" value="F:ADP-ribosylglutamate hydrolase activity"/>
    <property type="evidence" value="ECO:0007669"/>
    <property type="project" value="TreeGrafter"/>
</dbReference>
<evidence type="ECO:0000259" key="1">
    <source>
        <dbReference type="PROSITE" id="PS51154"/>
    </source>
</evidence>
<dbReference type="PANTHER" id="PTHR11106:SF104">
    <property type="entry name" value="ADP-RIBOSE GLYCOHYDROLASE MACROD2"/>
    <property type="match status" value="1"/>
</dbReference>
<reference evidence="2" key="2">
    <citation type="submission" date="2025-09" db="UniProtKB">
        <authorList>
            <consortium name="Ensembl"/>
        </authorList>
    </citation>
    <scope>IDENTIFICATION</scope>
</reference>
<dbReference type="SMART" id="SM00506">
    <property type="entry name" value="A1pp"/>
    <property type="match status" value="1"/>
</dbReference>
<dbReference type="Pfam" id="PF01661">
    <property type="entry name" value="Macro"/>
    <property type="match status" value="1"/>
</dbReference>
<reference evidence="2" key="1">
    <citation type="submission" date="2025-08" db="UniProtKB">
        <authorList>
            <consortium name="Ensembl"/>
        </authorList>
    </citation>
    <scope>IDENTIFICATION</scope>
</reference>
<sequence>MVEVEYQIIFLEEEEFVTELSCLFLFTERLLQLDREERRKEYRKGFTQLDDIPTWREENRCLGDKVSLYKGDITVLEVDAIVNAGRIDGCIHKSAGCCLYDECHSLNGCETGKAKITCGYDLPARYVIHTVGPVARGHVGDKEIKDLTSCYKNSLDLVKEYDLRTVVSTIFLIFTLVRETICLNSSEFKKKQSRMVMCCQMKAFHVENFGMAFGRCSNKS</sequence>
<evidence type="ECO:0000313" key="2">
    <source>
        <dbReference type="Ensembl" id="ENSXCOP00000009640.1"/>
    </source>
</evidence>
<keyword evidence="3" id="KW-1185">Reference proteome</keyword>
<dbReference type="PANTHER" id="PTHR11106">
    <property type="entry name" value="GANGLIOSIDE INDUCED DIFFERENTIATION ASSOCIATED PROTEIN 2-RELATED"/>
    <property type="match status" value="1"/>
</dbReference>
<proteinExistence type="predicted"/>
<dbReference type="GeneTree" id="ENSGT00940000157404"/>
<dbReference type="Ensembl" id="ENSXCOT00000009754.1">
    <property type="protein sequence ID" value="ENSXCOP00000009640.1"/>
    <property type="gene ID" value="ENSXCOG00000007347.1"/>
</dbReference>
<dbReference type="PROSITE" id="PS51154">
    <property type="entry name" value="MACRO"/>
    <property type="match status" value="1"/>
</dbReference>
<dbReference type="Gene3D" id="3.40.220.10">
    <property type="entry name" value="Leucine Aminopeptidase, subunit E, domain 1"/>
    <property type="match status" value="1"/>
</dbReference>
<dbReference type="Proteomes" id="UP000261380">
    <property type="component" value="Unplaced"/>
</dbReference>
<dbReference type="GO" id="GO:0005654">
    <property type="term" value="C:nucleoplasm"/>
    <property type="evidence" value="ECO:0007669"/>
    <property type="project" value="TreeGrafter"/>
</dbReference>
<dbReference type="SUPFAM" id="SSF52949">
    <property type="entry name" value="Macro domain-like"/>
    <property type="match status" value="1"/>
</dbReference>
<accession>A0A3B5LGB9</accession>
<dbReference type="InterPro" id="IPR002589">
    <property type="entry name" value="Macro_dom"/>
</dbReference>
<dbReference type="GO" id="GO:0006974">
    <property type="term" value="P:DNA damage response"/>
    <property type="evidence" value="ECO:0007669"/>
    <property type="project" value="TreeGrafter"/>
</dbReference>
<organism evidence="2 3">
    <name type="scientific">Xiphophorus couchianus</name>
    <name type="common">Monterrey platyfish</name>
    <dbReference type="NCBI Taxonomy" id="32473"/>
    <lineage>
        <taxon>Eukaryota</taxon>
        <taxon>Metazoa</taxon>
        <taxon>Chordata</taxon>
        <taxon>Craniata</taxon>
        <taxon>Vertebrata</taxon>
        <taxon>Euteleostomi</taxon>
        <taxon>Actinopterygii</taxon>
        <taxon>Neopterygii</taxon>
        <taxon>Teleostei</taxon>
        <taxon>Neoteleostei</taxon>
        <taxon>Acanthomorphata</taxon>
        <taxon>Ovalentaria</taxon>
        <taxon>Atherinomorphae</taxon>
        <taxon>Cyprinodontiformes</taxon>
        <taxon>Poeciliidae</taxon>
        <taxon>Poeciliinae</taxon>
        <taxon>Xiphophorus</taxon>
    </lineage>
</organism>
<dbReference type="GO" id="GO:0140291">
    <property type="term" value="P:peptidyl-glutamate ADP-deribosylation"/>
    <property type="evidence" value="ECO:0007669"/>
    <property type="project" value="TreeGrafter"/>
</dbReference>
<dbReference type="GO" id="GO:0042278">
    <property type="term" value="P:purine nucleoside metabolic process"/>
    <property type="evidence" value="ECO:0007669"/>
    <property type="project" value="TreeGrafter"/>
</dbReference>
<dbReference type="AlphaFoldDB" id="A0A3B5LGB9"/>
<evidence type="ECO:0000313" key="3">
    <source>
        <dbReference type="Proteomes" id="UP000261380"/>
    </source>
</evidence>
<dbReference type="InterPro" id="IPR043472">
    <property type="entry name" value="Macro_dom-like"/>
</dbReference>
<feature type="domain" description="Macro" evidence="1">
    <location>
        <begin position="53"/>
        <end position="220"/>
    </location>
</feature>
<name>A0A3B5LGB9_9TELE</name>
<protein>
    <recommendedName>
        <fullName evidence="1">Macro domain-containing protein</fullName>
    </recommendedName>
</protein>